<reference evidence="2 3" key="1">
    <citation type="submission" date="2019-03" db="EMBL/GenBank/DDBJ databases">
        <title>The genome sequence of a newly discovered highly antifungal drug resistant Aspergillus species, Aspergillus tanneri NIH 1004.</title>
        <authorList>
            <person name="Mounaud S."/>
            <person name="Singh I."/>
            <person name="Joardar V."/>
            <person name="Pakala S."/>
            <person name="Pakala S."/>
            <person name="Venepally P."/>
            <person name="Hoover J."/>
            <person name="Nierman W."/>
            <person name="Chung J."/>
            <person name="Losada L."/>
        </authorList>
    </citation>
    <scope>NUCLEOTIDE SEQUENCE [LARGE SCALE GENOMIC DNA]</scope>
    <source>
        <strain evidence="2 3">NIH1004</strain>
    </source>
</reference>
<dbReference type="AlphaFoldDB" id="A0A4S3JG02"/>
<comment type="caution">
    <text evidence="2">The sequence shown here is derived from an EMBL/GenBank/DDBJ whole genome shotgun (WGS) entry which is preliminary data.</text>
</comment>
<feature type="signal peptide" evidence="1">
    <location>
        <begin position="1"/>
        <end position="20"/>
    </location>
</feature>
<evidence type="ECO:0008006" key="4">
    <source>
        <dbReference type="Google" id="ProtNLM"/>
    </source>
</evidence>
<dbReference type="Gene3D" id="3.80.20.20">
    <property type="entry name" value="Receptor L-domain"/>
    <property type="match status" value="1"/>
</dbReference>
<proteinExistence type="predicted"/>
<keyword evidence="1" id="KW-0732">Signal</keyword>
<feature type="chain" id="PRO_5020942972" description="Receptor L-domain domain-containing protein" evidence="1">
    <location>
        <begin position="21"/>
        <end position="166"/>
    </location>
</feature>
<dbReference type="PROSITE" id="PS51257">
    <property type="entry name" value="PROKAR_LIPOPROTEIN"/>
    <property type="match status" value="1"/>
</dbReference>
<evidence type="ECO:0000313" key="3">
    <source>
        <dbReference type="Proteomes" id="UP000308092"/>
    </source>
</evidence>
<evidence type="ECO:0000313" key="2">
    <source>
        <dbReference type="EMBL" id="THC94283.1"/>
    </source>
</evidence>
<organism evidence="2 3">
    <name type="scientific">Aspergillus tanneri</name>
    <dbReference type="NCBI Taxonomy" id="1220188"/>
    <lineage>
        <taxon>Eukaryota</taxon>
        <taxon>Fungi</taxon>
        <taxon>Dikarya</taxon>
        <taxon>Ascomycota</taxon>
        <taxon>Pezizomycotina</taxon>
        <taxon>Eurotiomycetes</taxon>
        <taxon>Eurotiomycetidae</taxon>
        <taxon>Eurotiales</taxon>
        <taxon>Aspergillaceae</taxon>
        <taxon>Aspergillus</taxon>
        <taxon>Aspergillus subgen. Circumdati</taxon>
    </lineage>
</organism>
<dbReference type="EMBL" id="SOSA01000217">
    <property type="protein sequence ID" value="THC94283.1"/>
    <property type="molecule type" value="Genomic_DNA"/>
</dbReference>
<dbReference type="Proteomes" id="UP000308092">
    <property type="component" value="Unassembled WGS sequence"/>
</dbReference>
<evidence type="ECO:0000256" key="1">
    <source>
        <dbReference type="SAM" id="SignalP"/>
    </source>
</evidence>
<keyword evidence="3" id="KW-1185">Reference proteome</keyword>
<dbReference type="InterPro" id="IPR036941">
    <property type="entry name" value="Rcpt_L-dom_sf"/>
</dbReference>
<protein>
    <recommendedName>
        <fullName evidence="4">Receptor L-domain domain-containing protein</fullName>
    </recommendedName>
</protein>
<sequence length="166" mass="17746">MKYANLVLSLASMSWAAACGSLTLTSQLDIDTQASCSTVNGDVKISSEYVGTLNLAGVETVTGAVNGAGLHSLSSINFPDLKLVAGSINLTGSFNEYVVHNIGGRKYQVLMGIFSLSIPSLENVNGGFKVISTKNITCATWTKMEDYKRIRGKYECRALAPQESMH</sequence>
<dbReference type="SUPFAM" id="SSF52058">
    <property type="entry name" value="L domain-like"/>
    <property type="match status" value="1"/>
</dbReference>
<accession>A0A4S3JG02</accession>
<gene>
    <name evidence="2" type="ORF">EYZ11_006256</name>
</gene>
<name>A0A4S3JG02_9EURO</name>
<dbReference type="STRING" id="1220188.A0A4S3JG02"/>
<dbReference type="VEuPathDB" id="FungiDB:EYZ11_006256"/>